<dbReference type="PROSITE" id="PS51257">
    <property type="entry name" value="PROKAR_LIPOPROTEIN"/>
    <property type="match status" value="1"/>
</dbReference>
<reference evidence="3" key="1">
    <citation type="journal article" date="2019" name="Int. J. Syst. Evol. Microbiol.">
        <title>The Global Catalogue of Microorganisms (GCM) 10K type strain sequencing project: providing services to taxonomists for standard genome sequencing and annotation.</title>
        <authorList>
            <consortium name="The Broad Institute Genomics Platform"/>
            <consortium name="The Broad Institute Genome Sequencing Center for Infectious Disease"/>
            <person name="Wu L."/>
            <person name="Ma J."/>
        </authorList>
    </citation>
    <scope>NUCLEOTIDE SEQUENCE [LARGE SCALE GENOMIC DNA]</scope>
    <source>
        <strain evidence="3">KCTC 32514</strain>
    </source>
</reference>
<accession>A0ABW5ZUI2</accession>
<keyword evidence="1" id="KW-0732">Signal</keyword>
<sequence length="116" mass="12786">MKKLRNITRTAIFLMSLGIPLMGLIGCSNSDDSSDNDLDCNNWTEQYLTQANAYSDAATLYANDPSLINCQNYKAAGLDYIDALEGVIDCVPTATTQEYINSLNEYRAEVNAIECN</sequence>
<dbReference type="RefSeq" id="WP_194506538.1">
    <property type="nucleotide sequence ID" value="NZ_JADILU010000001.1"/>
</dbReference>
<evidence type="ECO:0000313" key="3">
    <source>
        <dbReference type="Proteomes" id="UP001597548"/>
    </source>
</evidence>
<evidence type="ECO:0000313" key="2">
    <source>
        <dbReference type="EMBL" id="MFD2916597.1"/>
    </source>
</evidence>
<feature type="signal peptide" evidence="1">
    <location>
        <begin position="1"/>
        <end position="30"/>
    </location>
</feature>
<protein>
    <recommendedName>
        <fullName evidence="4">Lipoprotein</fullName>
    </recommendedName>
</protein>
<name>A0ABW5ZUI2_9FLAO</name>
<feature type="chain" id="PRO_5046362410" description="Lipoprotein" evidence="1">
    <location>
        <begin position="31"/>
        <end position="116"/>
    </location>
</feature>
<evidence type="ECO:0000256" key="1">
    <source>
        <dbReference type="SAM" id="SignalP"/>
    </source>
</evidence>
<comment type="caution">
    <text evidence="2">The sequence shown here is derived from an EMBL/GenBank/DDBJ whole genome shotgun (WGS) entry which is preliminary data.</text>
</comment>
<evidence type="ECO:0008006" key="4">
    <source>
        <dbReference type="Google" id="ProtNLM"/>
    </source>
</evidence>
<proteinExistence type="predicted"/>
<keyword evidence="3" id="KW-1185">Reference proteome</keyword>
<organism evidence="2 3">
    <name type="scientific">Psychroserpens luteus</name>
    <dbReference type="NCBI Taxonomy" id="1434066"/>
    <lineage>
        <taxon>Bacteria</taxon>
        <taxon>Pseudomonadati</taxon>
        <taxon>Bacteroidota</taxon>
        <taxon>Flavobacteriia</taxon>
        <taxon>Flavobacteriales</taxon>
        <taxon>Flavobacteriaceae</taxon>
        <taxon>Psychroserpens</taxon>
    </lineage>
</organism>
<gene>
    <name evidence="2" type="ORF">ACFS29_13160</name>
</gene>
<dbReference type="EMBL" id="JBHUOS010000010">
    <property type="protein sequence ID" value="MFD2916597.1"/>
    <property type="molecule type" value="Genomic_DNA"/>
</dbReference>
<dbReference type="Proteomes" id="UP001597548">
    <property type="component" value="Unassembled WGS sequence"/>
</dbReference>